<name>A0A5B7HHS9_PORTR</name>
<evidence type="ECO:0000313" key="2">
    <source>
        <dbReference type="Proteomes" id="UP000324222"/>
    </source>
</evidence>
<accession>A0A5B7HHS9</accession>
<proteinExistence type="predicted"/>
<dbReference type="AlphaFoldDB" id="A0A5B7HHS9"/>
<keyword evidence="2" id="KW-1185">Reference proteome</keyword>
<gene>
    <name evidence="1" type="ORF">E2C01_063944</name>
</gene>
<reference evidence="1 2" key="1">
    <citation type="submission" date="2019-05" db="EMBL/GenBank/DDBJ databases">
        <title>Another draft genome of Portunus trituberculatus and its Hox gene families provides insights of decapod evolution.</title>
        <authorList>
            <person name="Jeong J.-H."/>
            <person name="Song I."/>
            <person name="Kim S."/>
            <person name="Choi T."/>
            <person name="Kim D."/>
            <person name="Ryu S."/>
            <person name="Kim W."/>
        </authorList>
    </citation>
    <scope>NUCLEOTIDE SEQUENCE [LARGE SCALE GENOMIC DNA]</scope>
    <source>
        <tissue evidence="1">Muscle</tissue>
    </source>
</reference>
<protein>
    <submittedName>
        <fullName evidence="1">Uncharacterized protein</fullName>
    </submittedName>
</protein>
<sequence length="59" mass="6928">MTQMRWKMSRMPGLLRLLEGYRLYSSATVVEELPRVKQMWLYLKLVVRSAYVGAPVPDL</sequence>
<dbReference type="EMBL" id="VSRR010029866">
    <property type="protein sequence ID" value="MPC69713.1"/>
    <property type="molecule type" value="Genomic_DNA"/>
</dbReference>
<comment type="caution">
    <text evidence="1">The sequence shown here is derived from an EMBL/GenBank/DDBJ whole genome shotgun (WGS) entry which is preliminary data.</text>
</comment>
<evidence type="ECO:0000313" key="1">
    <source>
        <dbReference type="EMBL" id="MPC69713.1"/>
    </source>
</evidence>
<organism evidence="1 2">
    <name type="scientific">Portunus trituberculatus</name>
    <name type="common">Swimming crab</name>
    <name type="synonym">Neptunus trituberculatus</name>
    <dbReference type="NCBI Taxonomy" id="210409"/>
    <lineage>
        <taxon>Eukaryota</taxon>
        <taxon>Metazoa</taxon>
        <taxon>Ecdysozoa</taxon>
        <taxon>Arthropoda</taxon>
        <taxon>Crustacea</taxon>
        <taxon>Multicrustacea</taxon>
        <taxon>Malacostraca</taxon>
        <taxon>Eumalacostraca</taxon>
        <taxon>Eucarida</taxon>
        <taxon>Decapoda</taxon>
        <taxon>Pleocyemata</taxon>
        <taxon>Brachyura</taxon>
        <taxon>Eubrachyura</taxon>
        <taxon>Portunoidea</taxon>
        <taxon>Portunidae</taxon>
        <taxon>Portuninae</taxon>
        <taxon>Portunus</taxon>
    </lineage>
</organism>
<dbReference type="Proteomes" id="UP000324222">
    <property type="component" value="Unassembled WGS sequence"/>
</dbReference>